<evidence type="ECO:0000256" key="6">
    <source>
        <dbReference type="SAM" id="SignalP"/>
    </source>
</evidence>
<dbReference type="InterPro" id="IPR043504">
    <property type="entry name" value="Peptidase_S1_PA_chymotrypsin"/>
</dbReference>
<keyword evidence="1 5" id="KW-0645">Protease</keyword>
<feature type="domain" description="NIDO" evidence="8">
    <location>
        <begin position="793"/>
        <end position="924"/>
    </location>
</feature>
<dbReference type="InterPro" id="IPR018114">
    <property type="entry name" value="TRYPSIN_HIS"/>
</dbReference>
<feature type="domain" description="Peptidase S1" evidence="7">
    <location>
        <begin position="1378"/>
        <end position="1611"/>
    </location>
</feature>
<dbReference type="SMART" id="SM00020">
    <property type="entry name" value="Tryp_SPc"/>
    <property type="match status" value="2"/>
</dbReference>
<dbReference type="PROSITE" id="PS50240">
    <property type="entry name" value="TRYPSIN_DOM"/>
    <property type="match status" value="2"/>
</dbReference>
<feature type="domain" description="NIDO" evidence="8">
    <location>
        <begin position="998"/>
        <end position="1132"/>
    </location>
</feature>
<dbReference type="FunFam" id="2.40.10.10:FF:000024">
    <property type="entry name" value="Serine protease 53"/>
    <property type="match status" value="1"/>
</dbReference>
<feature type="chain" id="PRO_5034123911" evidence="6">
    <location>
        <begin position="23"/>
        <end position="1688"/>
    </location>
</feature>
<feature type="domain" description="NIDO" evidence="8">
    <location>
        <begin position="1209"/>
        <end position="1342"/>
    </location>
</feature>
<feature type="domain" description="NIDO" evidence="8">
    <location>
        <begin position="377"/>
        <end position="511"/>
    </location>
</feature>
<dbReference type="CDD" id="cd00190">
    <property type="entry name" value="Tryp_SPc"/>
    <property type="match status" value="2"/>
</dbReference>
<dbReference type="PROSITE" id="PS00135">
    <property type="entry name" value="TRYPSIN_SER"/>
    <property type="match status" value="2"/>
</dbReference>
<dbReference type="PANTHER" id="PTHR46160:SF9">
    <property type="entry name" value="PROTEIN PRY2-RELATED"/>
    <property type="match status" value="1"/>
</dbReference>
<keyword evidence="4" id="KW-1015">Disulfide bond</keyword>
<organism evidence="9 10">
    <name type="scientific">Cyprinus carpio</name>
    <name type="common">Common carp</name>
    <dbReference type="NCBI Taxonomy" id="7962"/>
    <lineage>
        <taxon>Eukaryota</taxon>
        <taxon>Metazoa</taxon>
        <taxon>Chordata</taxon>
        <taxon>Craniata</taxon>
        <taxon>Vertebrata</taxon>
        <taxon>Euteleostomi</taxon>
        <taxon>Actinopterygii</taxon>
        <taxon>Neopterygii</taxon>
        <taxon>Teleostei</taxon>
        <taxon>Ostariophysi</taxon>
        <taxon>Cypriniformes</taxon>
        <taxon>Cyprinidae</taxon>
        <taxon>Cyprininae</taxon>
        <taxon>Cyprinus</taxon>
    </lineage>
</organism>
<evidence type="ECO:0000313" key="9">
    <source>
        <dbReference type="Ensembl" id="ENSCCRP00010058290.1"/>
    </source>
</evidence>
<dbReference type="Proteomes" id="UP000694427">
    <property type="component" value="Unplaced"/>
</dbReference>
<keyword evidence="3 5" id="KW-0378">Hydrolase</keyword>
<keyword evidence="10" id="KW-1185">Reference proteome</keyword>
<evidence type="ECO:0000256" key="5">
    <source>
        <dbReference type="RuleBase" id="RU363034"/>
    </source>
</evidence>
<name>A0A8C1LAH3_CYPCA</name>
<dbReference type="InterPro" id="IPR001314">
    <property type="entry name" value="Peptidase_S1A"/>
</dbReference>
<evidence type="ECO:0000256" key="3">
    <source>
        <dbReference type="ARBA" id="ARBA00022801"/>
    </source>
</evidence>
<dbReference type="GO" id="GO:0004252">
    <property type="term" value="F:serine-type endopeptidase activity"/>
    <property type="evidence" value="ECO:0007669"/>
    <property type="project" value="InterPro"/>
</dbReference>
<feature type="domain" description="Peptidase S1" evidence="7">
    <location>
        <begin position="34"/>
        <end position="276"/>
    </location>
</feature>
<dbReference type="InterPro" id="IPR003886">
    <property type="entry name" value="NIDO_dom"/>
</dbReference>
<accession>A0A8C1LAH3</accession>
<feature type="signal peptide" evidence="6">
    <location>
        <begin position="1"/>
        <end position="22"/>
    </location>
</feature>
<reference evidence="9" key="1">
    <citation type="submission" date="2025-08" db="UniProtKB">
        <authorList>
            <consortium name="Ensembl"/>
        </authorList>
    </citation>
    <scope>IDENTIFICATION</scope>
</reference>
<dbReference type="SMART" id="SM00539">
    <property type="entry name" value="NIDO"/>
    <property type="match status" value="5"/>
</dbReference>
<keyword evidence="2 6" id="KW-0732">Signal</keyword>
<dbReference type="Pfam" id="PF06119">
    <property type="entry name" value="NIDO"/>
    <property type="match status" value="5"/>
</dbReference>
<dbReference type="Gene3D" id="2.40.10.10">
    <property type="entry name" value="Trypsin-like serine proteases"/>
    <property type="match status" value="2"/>
</dbReference>
<reference evidence="9" key="2">
    <citation type="submission" date="2025-09" db="UniProtKB">
        <authorList>
            <consortium name="Ensembl"/>
        </authorList>
    </citation>
    <scope>IDENTIFICATION</scope>
</reference>
<evidence type="ECO:0000259" key="8">
    <source>
        <dbReference type="PROSITE" id="PS51220"/>
    </source>
</evidence>
<evidence type="ECO:0000256" key="2">
    <source>
        <dbReference type="ARBA" id="ARBA00022729"/>
    </source>
</evidence>
<dbReference type="InterPro" id="IPR009003">
    <property type="entry name" value="Peptidase_S1_PA"/>
</dbReference>
<evidence type="ECO:0000256" key="1">
    <source>
        <dbReference type="ARBA" id="ARBA00022670"/>
    </source>
</evidence>
<dbReference type="GO" id="GO:0006508">
    <property type="term" value="P:proteolysis"/>
    <property type="evidence" value="ECO:0007669"/>
    <property type="project" value="UniProtKB-KW"/>
</dbReference>
<dbReference type="InterPro" id="IPR001254">
    <property type="entry name" value="Trypsin_dom"/>
</dbReference>
<evidence type="ECO:0000256" key="4">
    <source>
        <dbReference type="ARBA" id="ARBA00023157"/>
    </source>
</evidence>
<dbReference type="PROSITE" id="PS51220">
    <property type="entry name" value="NIDO"/>
    <property type="match status" value="5"/>
</dbReference>
<dbReference type="PROSITE" id="PS00134">
    <property type="entry name" value="TRYPSIN_HIS"/>
    <property type="match status" value="2"/>
</dbReference>
<dbReference type="FunFam" id="2.40.10.10:FF:000057">
    <property type="entry name" value="Zgc:100868"/>
    <property type="match status" value="1"/>
</dbReference>
<dbReference type="Ensembl" id="ENSCCRT00010063880.1">
    <property type="protein sequence ID" value="ENSCCRP00010058290.1"/>
    <property type="gene ID" value="ENSCCRG00010024667.1"/>
</dbReference>
<dbReference type="GO" id="GO:0007160">
    <property type="term" value="P:cell-matrix adhesion"/>
    <property type="evidence" value="ECO:0007669"/>
    <property type="project" value="InterPro"/>
</dbReference>
<evidence type="ECO:0000259" key="7">
    <source>
        <dbReference type="PROSITE" id="PS50240"/>
    </source>
</evidence>
<evidence type="ECO:0000313" key="10">
    <source>
        <dbReference type="Proteomes" id="UP000694427"/>
    </source>
</evidence>
<dbReference type="SUPFAM" id="SSF50494">
    <property type="entry name" value="Trypsin-like serine proteases"/>
    <property type="match status" value="2"/>
</dbReference>
<protein>
    <submittedName>
        <fullName evidence="9">Uncharacterized protein</fullName>
    </submittedName>
</protein>
<feature type="domain" description="NIDO" evidence="8">
    <location>
        <begin position="587"/>
        <end position="720"/>
    </location>
</feature>
<sequence length="1688" mass="188863">MEFLKYLILIFIISDTRKAIKAQSCGVSPLSTRIVGGEDAAVGNWPWQVSLQYFGYHFCGGSLISQEWVLTAAHCVYFLSSDIGLNCIVYLGRQSQNISVSNPHEVSRGIRSIIPHPDYDPYQFTNDIALLRLSWPVNYTNYISPICLAAYDSVFHDGTTCWATGWGETGFVGAQPSSGALQEVKMNVVENKDCNCMFQDSLLFDITISPAMMCAGGESGKGVCFGDSGGPLQCKQGSVWILAGVTNFGIPCGTGIVPDSYARVSKFQNWILENVNGSDIGFVTFSSDVEDKDSSYLCSEEDIALGLFYPFGNRDIEIPPQDNGSSPLVLEKPFVFFGHVFEQVYVNNNGHLTFDGPLSQPTPNYLQLQLDRDIIAPLWTNLDNTVSGTISYRQVTRGGLLQAASNNINQYFPNLNFTAALLFIATWDKVPYYNNLQSSSSFQVVLVSGGSLSFVMMNYGNISATDQQFQAGYGTVNSTNNFSIPVPDENELFNSSNVNVPGRWVFRVDGGPEEGIFYPYGDEDTKNHSEYFGSSPLIPLAQPFVYFGLIYNELYVHNQGYLTFNELINQLQPYYFPAYSSVDIIAPLWTDIAITHKGTITYRQVTDSHLLNRASKDINQFYHNLNFSATWVFIVTWDKVSFYGYRRTESTFQAVLVSGKNMSFTLMHYGHIAPTYAFKSSCATSDSTDLFSVPVYDATKLPYTSNVNVMGRWVFRTDKASENNGLFYPFRNGRKLNLQQYGFSELYLQTPFSYFGLTYRTVYVYKNGFLTFNWPLFPSSPPTLPANIDIVAPLWTDIDNSDVYFQEFKGVRVLQRVTNDIRQYFPNTNFTADSVFACTWENVTYFNTSAQNSSFQVLLISGSGLSFIVFNYGSIPQTKHIALAGYDTDDSNSYYTIPVSNVASLTHSTNVNVKGRWAFPTLPIEHGLFYPSGHQDSQNPCQSNESSPALHLQYPFLYFGRTYHNIYVDNNGLLTFEPFYERLPKAFPANSTRDIIAPLWGKFDCSVSGNISYRVVTRGRILDRARNDIKQYFPQFGFSVHTVFIATWNRVPYLNSPTTESSFQVILVICRTLSFVIMNYGNISSADQSFQAGYDTINSINYFSIPVPDEDKLFNSSNVNVPGRWVFRVDGGPEEGIFYPYGGVEDEMSPQSDDGSSPPIPLLQPFVYFGRVYDKIFVNNNGDLTFDRPLYQWYPNYFPAYSSIDIIAPLWTDIYNYEKGTISYRQVTDARLLNRASREIKKYFPNLNFSASWVFIATWDKVPYFGNSKAESTFQVVLVSGKNMSFTLMHYDYITPTESVEFGFDTINSTNFFSNPVSDVANLSFTSNVNVMGRWVFRVDNSSENNGFCIKTNPQASSDDVSSALMCGRTPVTASSRIVGGQNASAGRWPWQASLLWQGRHICGGSLINKEWVLSAAHCFNGDPAYYYTVSLGRHTQEGFNPNEVFRYVRLINKHPSYNHLTNDNDIALLKLSSPVTFTDYIRPVCLAAYTSVFNSGTDSWITGWGNIGEGVPLPSPEVLQEVEVPVIGNRQCNCLYGVGNITDNMICAGLLEGGKDSCQGESGGPMVSRQSSVWVQSGIVSFGTGCARPELPGVYTRVSRYQEWISSFVCSDPPGFVHFTSAEADPDYSYSCPGLPPPPDLPLPPSLLIDTESKIPSSATSPPQNSLRSYFLLLPPMCFIIYRVWGQ</sequence>
<keyword evidence="5" id="KW-0720">Serine protease</keyword>
<dbReference type="Pfam" id="PF00089">
    <property type="entry name" value="Trypsin"/>
    <property type="match status" value="2"/>
</dbReference>
<proteinExistence type="predicted"/>
<dbReference type="InterPro" id="IPR033116">
    <property type="entry name" value="TRYPSIN_SER"/>
</dbReference>
<dbReference type="PANTHER" id="PTHR46160">
    <property type="entry name" value="ALPHA-TECTORIN-RELATED"/>
    <property type="match status" value="1"/>
</dbReference>
<dbReference type="InterPro" id="IPR052749">
    <property type="entry name" value="Alpha-tectorin"/>
</dbReference>
<dbReference type="PRINTS" id="PR00722">
    <property type="entry name" value="CHYMOTRYPSIN"/>
</dbReference>